<dbReference type="InterPro" id="IPR029068">
    <property type="entry name" value="Glyas_Bleomycin-R_OHBP_Dase"/>
</dbReference>
<dbReference type="AlphaFoldDB" id="A0A1I7D9J8"/>
<evidence type="ECO:0008006" key="3">
    <source>
        <dbReference type="Google" id="ProtNLM"/>
    </source>
</evidence>
<protein>
    <recommendedName>
        <fullName evidence="3">Lactoylglutathione lyase</fullName>
    </recommendedName>
</protein>
<organism evidence="1 2">
    <name type="scientific">Paraburkholderia aspalathi</name>
    <dbReference type="NCBI Taxonomy" id="1324617"/>
    <lineage>
        <taxon>Bacteria</taxon>
        <taxon>Pseudomonadati</taxon>
        <taxon>Pseudomonadota</taxon>
        <taxon>Betaproteobacteria</taxon>
        <taxon>Burkholderiales</taxon>
        <taxon>Burkholderiaceae</taxon>
        <taxon>Paraburkholderia</taxon>
    </lineage>
</organism>
<dbReference type="SUPFAM" id="SSF54593">
    <property type="entry name" value="Glyoxalase/Bleomycin resistance protein/Dihydroxybiphenyl dioxygenase"/>
    <property type="match status" value="1"/>
</dbReference>
<sequence>MFDLLMTADMMVPDPDGMTELLVNKLGIHKHPNWRQAFDNHPYIAHFLRVHKSLAVAPTRVEPQVHLDRPNPGDPSFHHFLQSLEAFQGKHRPILTHSIVVAAHGPKFEQTLERLMRRRLPFRMAQRTPEMPFDRLWVGVTPERPEYEPSVDGGLCIEIMPMEPLQLPPETFATPAPQPRDLQPGQLVRVTARGFLVRDLDETLRRCSANLDWEPVGAVETLVGEGYRRARMGFTLPNSASLDVLEATRWDGQAGRYLNSWGPGPYFVRIAVNGLQVKAEDLKARGIGFDWVESSEAVGGRSLIRIHPAELDGQLFEFEEFQAPR</sequence>
<dbReference type="RefSeq" id="WP_093635212.1">
    <property type="nucleotide sequence ID" value="NZ_FPBH01000009.1"/>
</dbReference>
<name>A0A1I7D9J8_9BURK</name>
<dbReference type="OrthoDB" id="4771301at2"/>
<evidence type="ECO:0000313" key="1">
    <source>
        <dbReference type="EMBL" id="SFU08423.1"/>
    </source>
</evidence>
<reference evidence="1 2" key="1">
    <citation type="submission" date="2016-10" db="EMBL/GenBank/DDBJ databases">
        <authorList>
            <person name="de Groot N.N."/>
        </authorList>
    </citation>
    <scope>NUCLEOTIDE SEQUENCE [LARGE SCALE GENOMIC DNA]</scope>
    <source>
        <strain evidence="1 2">LMG 27731</strain>
    </source>
</reference>
<dbReference type="Gene3D" id="3.10.180.10">
    <property type="entry name" value="2,3-Dihydroxybiphenyl 1,2-Dioxygenase, domain 1"/>
    <property type="match status" value="1"/>
</dbReference>
<proteinExistence type="predicted"/>
<gene>
    <name evidence="1" type="ORF">SAMN05192563_100969</name>
</gene>
<dbReference type="Proteomes" id="UP000198844">
    <property type="component" value="Unassembled WGS sequence"/>
</dbReference>
<dbReference type="EMBL" id="FPBH01000009">
    <property type="protein sequence ID" value="SFU08423.1"/>
    <property type="molecule type" value="Genomic_DNA"/>
</dbReference>
<accession>A0A1I7D9J8</accession>
<evidence type="ECO:0000313" key="2">
    <source>
        <dbReference type="Proteomes" id="UP000198844"/>
    </source>
</evidence>